<keyword evidence="1" id="KW-0694">RNA-binding</keyword>
<dbReference type="SUPFAM" id="SSF55174">
    <property type="entry name" value="Alpha-L RNA-binding motif"/>
    <property type="match status" value="1"/>
</dbReference>
<evidence type="ECO:0000313" key="3">
    <source>
        <dbReference type="EMBL" id="SMC36801.1"/>
    </source>
</evidence>
<dbReference type="CDD" id="cd00165">
    <property type="entry name" value="S4"/>
    <property type="match status" value="1"/>
</dbReference>
<dbReference type="InterPro" id="IPR012677">
    <property type="entry name" value="Nucleotide-bd_a/b_plait_sf"/>
</dbReference>
<dbReference type="Pfam" id="PF21278">
    <property type="entry name" value="YlmH_1st"/>
    <property type="match status" value="1"/>
</dbReference>
<dbReference type="Gene3D" id="3.30.1370.160">
    <property type="match status" value="1"/>
</dbReference>
<dbReference type="AlphaFoldDB" id="A0A1W1YLX4"/>
<dbReference type="PANTHER" id="PTHR13633:SF3">
    <property type="entry name" value="MITOCHONDRIAL TRANSCRIPTION RESCUE FACTOR 1"/>
    <property type="match status" value="1"/>
</dbReference>
<dbReference type="InterPro" id="IPR036986">
    <property type="entry name" value="S4_RNA-bd_sf"/>
</dbReference>
<reference evidence="4" key="1">
    <citation type="submission" date="2017-04" db="EMBL/GenBank/DDBJ databases">
        <authorList>
            <person name="Varghese N."/>
            <person name="Submissions S."/>
        </authorList>
    </citation>
    <scope>NUCLEOTIDE SEQUENCE [LARGE SCALE GENOMIC DNA]</scope>
    <source>
        <strain evidence="4">DSM 21500</strain>
    </source>
</reference>
<feature type="domain" description="RNA-binding S4" evidence="2">
    <location>
        <begin position="185"/>
        <end position="247"/>
    </location>
</feature>
<evidence type="ECO:0000256" key="1">
    <source>
        <dbReference type="PROSITE-ProRule" id="PRU00182"/>
    </source>
</evidence>
<dbReference type="RefSeq" id="WP_084098782.1">
    <property type="nucleotide sequence ID" value="NZ_FWXK01000003.1"/>
</dbReference>
<keyword evidence="4" id="KW-1185">Reference proteome</keyword>
<dbReference type="OrthoDB" id="9812787at2"/>
<dbReference type="STRING" id="371602.SAMN04487984_0777"/>
<evidence type="ECO:0000259" key="2">
    <source>
        <dbReference type="SMART" id="SM00363"/>
    </source>
</evidence>
<gene>
    <name evidence="3" type="ORF">SAMN04487984_0777</name>
</gene>
<dbReference type="Pfam" id="PF01479">
    <property type="entry name" value="S4"/>
    <property type="match status" value="1"/>
</dbReference>
<dbReference type="Gene3D" id="3.10.290.10">
    <property type="entry name" value="RNA-binding S4 domain"/>
    <property type="match status" value="1"/>
</dbReference>
<protein>
    <submittedName>
        <fullName evidence="3">RNA-binding protein YlmH, contains S4-like domain</fullName>
    </submittedName>
</protein>
<name>A0A1W1YLX4_9LACT</name>
<proteinExistence type="predicted"/>
<accession>A0A1W1YLX4</accession>
<dbReference type="GO" id="GO:0003723">
    <property type="term" value="F:RNA binding"/>
    <property type="evidence" value="ECO:0007669"/>
    <property type="project" value="UniProtKB-KW"/>
</dbReference>
<dbReference type="SMART" id="SM00363">
    <property type="entry name" value="S4"/>
    <property type="match status" value="1"/>
</dbReference>
<dbReference type="Pfam" id="PF17774">
    <property type="entry name" value="YlmH_RBD"/>
    <property type="match status" value="1"/>
</dbReference>
<sequence length="263" mass="30273">MPNEDVLQHFNKEEAPFIDQVLDWRTQVINQYRPVLTPFLNPREQVIVNSLLGHSDDYDFAFFGGHEHAERCRVLIYPPYFEIKKDDFEIMPLSIHYASKFNQLAHRQILGSLLGTGIDRNRIGDIISEGDTWQLFVDKTLVDFLKIEVTKMGRTPVTLKMIANEKEILNPPSQWQMSEQTISSYRLDTVLAEGFHLSRTKTKQAIEKGGCKINWQAISNPSHEVKIGDIISLRGHGRLKLSSELLITKKGKYRVKIGRIKNN</sequence>
<evidence type="ECO:0000313" key="4">
    <source>
        <dbReference type="Proteomes" id="UP000243884"/>
    </source>
</evidence>
<organism evidence="3 4">
    <name type="scientific">Aerococcus suis</name>
    <dbReference type="NCBI Taxonomy" id="371602"/>
    <lineage>
        <taxon>Bacteria</taxon>
        <taxon>Bacillati</taxon>
        <taxon>Bacillota</taxon>
        <taxon>Bacilli</taxon>
        <taxon>Lactobacillales</taxon>
        <taxon>Aerococcaceae</taxon>
        <taxon>Aerococcus</taxon>
    </lineage>
</organism>
<dbReference type="InterPro" id="IPR048443">
    <property type="entry name" value="RqcP2_N"/>
</dbReference>
<dbReference type="EMBL" id="FWXK01000003">
    <property type="protein sequence ID" value="SMC36801.1"/>
    <property type="molecule type" value="Genomic_DNA"/>
</dbReference>
<dbReference type="Proteomes" id="UP000243884">
    <property type="component" value="Unassembled WGS sequence"/>
</dbReference>
<dbReference type="Gene3D" id="3.30.70.330">
    <property type="match status" value="1"/>
</dbReference>
<dbReference type="PROSITE" id="PS50889">
    <property type="entry name" value="S4"/>
    <property type="match status" value="1"/>
</dbReference>
<dbReference type="InterPro" id="IPR002942">
    <property type="entry name" value="S4_RNA-bd"/>
</dbReference>
<dbReference type="InterPro" id="IPR040591">
    <property type="entry name" value="RqcP2_RBD"/>
</dbReference>
<dbReference type="PANTHER" id="PTHR13633">
    <property type="entry name" value="MITOCHONDRIAL TRANSCRIPTION RESCUE FACTOR 1"/>
    <property type="match status" value="1"/>
</dbReference>